<proteinExistence type="inferred from homology"/>
<dbReference type="GO" id="GO:0005778">
    <property type="term" value="C:peroxisomal membrane"/>
    <property type="evidence" value="ECO:0007669"/>
    <property type="project" value="UniProtKB-SubCell"/>
</dbReference>
<dbReference type="FunCoup" id="A0A165PSJ3">
    <property type="interactions" value="24"/>
</dbReference>
<dbReference type="InterPro" id="IPR006785">
    <property type="entry name" value="Pex14_N"/>
</dbReference>
<dbReference type="STRING" id="1314781.A0A165PSJ3"/>
<name>A0A165PSJ3_EXIGL</name>
<feature type="domain" description="Peroxisome membrane anchor protein Pex14p N-terminal" evidence="13">
    <location>
        <begin position="6"/>
        <end position="49"/>
    </location>
</feature>
<comment type="subcellular location">
    <subcellularLocation>
        <location evidence="9 10">Peroxisome membrane</location>
    </subcellularLocation>
</comment>
<dbReference type="GO" id="GO:0016560">
    <property type="term" value="P:protein import into peroxisome matrix, docking"/>
    <property type="evidence" value="ECO:0007669"/>
    <property type="project" value="UniProtKB-UniRule"/>
</dbReference>
<keyword evidence="2 10" id="KW-0813">Transport</keyword>
<dbReference type="InParanoid" id="A0A165PSJ3"/>
<keyword evidence="4" id="KW-0811">Translocation</keyword>
<reference evidence="14 15" key="1">
    <citation type="journal article" date="2016" name="Mol. Biol. Evol.">
        <title>Comparative Genomics of Early-Diverging Mushroom-Forming Fungi Provides Insights into the Origins of Lignocellulose Decay Capabilities.</title>
        <authorList>
            <person name="Nagy L.G."/>
            <person name="Riley R."/>
            <person name="Tritt A."/>
            <person name="Adam C."/>
            <person name="Daum C."/>
            <person name="Floudas D."/>
            <person name="Sun H."/>
            <person name="Yadav J.S."/>
            <person name="Pangilinan J."/>
            <person name="Larsson K.H."/>
            <person name="Matsuura K."/>
            <person name="Barry K."/>
            <person name="Labutti K."/>
            <person name="Kuo R."/>
            <person name="Ohm R.A."/>
            <person name="Bhattacharya S.S."/>
            <person name="Shirouzu T."/>
            <person name="Yoshinaga Y."/>
            <person name="Martin F.M."/>
            <person name="Grigoriev I.V."/>
            <person name="Hibbett D.S."/>
        </authorList>
    </citation>
    <scope>NUCLEOTIDE SEQUENCE [LARGE SCALE GENOMIC DNA]</scope>
    <source>
        <strain evidence="14 15">HHB12029</strain>
    </source>
</reference>
<protein>
    <recommendedName>
        <fullName evidence="7 10">Peroxisomal membrane protein PEX14</fullName>
    </recommendedName>
    <alternativeName>
        <fullName evidence="8 10">Peroxin-14</fullName>
    </alternativeName>
</protein>
<gene>
    <name evidence="14" type="ORF">EXIGLDRAFT_829141</name>
</gene>
<feature type="region of interest" description="Disordered" evidence="12">
    <location>
        <begin position="243"/>
        <end position="314"/>
    </location>
</feature>
<feature type="compositionally biased region" description="Low complexity" evidence="12">
    <location>
        <begin position="259"/>
        <end position="298"/>
    </location>
</feature>
<accession>A0A165PSJ3</accession>
<evidence type="ECO:0000256" key="3">
    <source>
        <dbReference type="ARBA" id="ARBA00022927"/>
    </source>
</evidence>
<evidence type="ECO:0000256" key="4">
    <source>
        <dbReference type="ARBA" id="ARBA00023010"/>
    </source>
</evidence>
<dbReference type="OrthoDB" id="5549158at2759"/>
<evidence type="ECO:0000313" key="14">
    <source>
        <dbReference type="EMBL" id="KZW02611.1"/>
    </source>
</evidence>
<evidence type="ECO:0000256" key="1">
    <source>
        <dbReference type="ARBA" id="ARBA00005443"/>
    </source>
</evidence>
<dbReference type="Proteomes" id="UP000077266">
    <property type="component" value="Unassembled WGS sequence"/>
</dbReference>
<keyword evidence="15" id="KW-1185">Reference proteome</keyword>
<evidence type="ECO:0000256" key="9">
    <source>
        <dbReference type="ARBA" id="ARBA00046271"/>
    </source>
</evidence>
<dbReference type="GO" id="GO:1990429">
    <property type="term" value="C:peroxisomal importomer complex"/>
    <property type="evidence" value="ECO:0007669"/>
    <property type="project" value="TreeGrafter"/>
</dbReference>
<keyword evidence="5 10" id="KW-0472">Membrane</keyword>
<keyword evidence="3 10" id="KW-0653">Protein transport</keyword>
<dbReference type="AlphaFoldDB" id="A0A165PSJ3"/>
<evidence type="ECO:0000256" key="12">
    <source>
        <dbReference type="SAM" id="MobiDB-lite"/>
    </source>
</evidence>
<evidence type="ECO:0000256" key="8">
    <source>
        <dbReference type="ARBA" id="ARBA00029691"/>
    </source>
</evidence>
<sequence>MSSSLRQDLIRNAVAFLGDPKIQSSPVAKRIEFLEAKGLTSAEVEEAIRQAAPSSSTIAAVSAASPYPVTPFVSQQYAYAARPAPPVPQLDWRDYFIMAVVSGGVMYGLASLARKYLWPHMQPPASTAYEADRDALAAQFDAVAALVADMQAESNSTRTAVEKQRADVERVTEEVEEAVRDLRLAESKAENELREIRMEVDAIKDLLPKMMDKTRDAQTQSLSELRTELASLKSLLLTLGPSASGATTPAPMPIPRPTIPAWQLASTPRPTSTAAGSTAAGASSSASTTNGVSSSTSAPSVFKGPATPEPEDSP</sequence>
<organism evidence="14 15">
    <name type="scientific">Exidia glandulosa HHB12029</name>
    <dbReference type="NCBI Taxonomy" id="1314781"/>
    <lineage>
        <taxon>Eukaryota</taxon>
        <taxon>Fungi</taxon>
        <taxon>Dikarya</taxon>
        <taxon>Basidiomycota</taxon>
        <taxon>Agaricomycotina</taxon>
        <taxon>Agaricomycetes</taxon>
        <taxon>Auriculariales</taxon>
        <taxon>Exidiaceae</taxon>
        <taxon>Exidia</taxon>
    </lineage>
</organism>
<dbReference type="PANTHER" id="PTHR23058:SF0">
    <property type="entry name" value="PEROXISOMAL MEMBRANE PROTEIN PEX14"/>
    <property type="match status" value="1"/>
</dbReference>
<dbReference type="Pfam" id="PF04695">
    <property type="entry name" value="Pex14_N"/>
    <property type="match status" value="1"/>
</dbReference>
<evidence type="ECO:0000256" key="10">
    <source>
        <dbReference type="RuleBase" id="RU367032"/>
    </source>
</evidence>
<evidence type="ECO:0000256" key="6">
    <source>
        <dbReference type="ARBA" id="ARBA00023140"/>
    </source>
</evidence>
<dbReference type="Gene3D" id="1.10.10.10">
    <property type="entry name" value="Winged helix-like DNA-binding domain superfamily/Winged helix DNA-binding domain"/>
    <property type="match status" value="1"/>
</dbReference>
<evidence type="ECO:0000313" key="15">
    <source>
        <dbReference type="Proteomes" id="UP000077266"/>
    </source>
</evidence>
<evidence type="ECO:0000256" key="7">
    <source>
        <dbReference type="ARBA" id="ARBA00029502"/>
    </source>
</evidence>
<dbReference type="InterPro" id="IPR025655">
    <property type="entry name" value="PEX14"/>
</dbReference>
<comment type="similarity">
    <text evidence="1 10">Belongs to the peroxin-14 family.</text>
</comment>
<evidence type="ECO:0000259" key="13">
    <source>
        <dbReference type="Pfam" id="PF04695"/>
    </source>
</evidence>
<comment type="function">
    <text evidence="10">Component of the PEX13-PEX14 docking complex, a translocon channel that specifically mediates the import of peroxisomal cargo proteins bound to PEX5 receptor. The PEX13-PEX14 docking complex forms a large import pore which can be opened to a diameter of about 9 nm. Mechanistically, PEX5 receptor along with cargo proteins associates with the PEX14 subunit of the PEX13-PEX14 docking complex in the cytosol, leading to the insertion of the receptor into the organelle membrane with the concomitant translocation of the cargo into the peroxisome matrix.</text>
</comment>
<keyword evidence="6 10" id="KW-0576">Peroxisome</keyword>
<keyword evidence="11" id="KW-0175">Coiled coil</keyword>
<dbReference type="PANTHER" id="PTHR23058">
    <property type="entry name" value="PEROXISOMAL MEMBRANE PROTEIN PEX14"/>
    <property type="match status" value="1"/>
</dbReference>
<evidence type="ECO:0000256" key="11">
    <source>
        <dbReference type="SAM" id="Coils"/>
    </source>
</evidence>
<feature type="coiled-coil region" evidence="11">
    <location>
        <begin position="161"/>
        <end position="235"/>
    </location>
</feature>
<dbReference type="GO" id="GO:0005102">
    <property type="term" value="F:signaling receptor binding"/>
    <property type="evidence" value="ECO:0007669"/>
    <property type="project" value="TreeGrafter"/>
</dbReference>
<dbReference type="InterPro" id="IPR036388">
    <property type="entry name" value="WH-like_DNA-bd_sf"/>
</dbReference>
<dbReference type="EMBL" id="KV425887">
    <property type="protein sequence ID" value="KZW02611.1"/>
    <property type="molecule type" value="Genomic_DNA"/>
</dbReference>
<evidence type="ECO:0000256" key="2">
    <source>
        <dbReference type="ARBA" id="ARBA00022448"/>
    </source>
</evidence>
<evidence type="ECO:0000256" key="5">
    <source>
        <dbReference type="ARBA" id="ARBA00023136"/>
    </source>
</evidence>